<keyword evidence="3" id="KW-1185">Reference proteome</keyword>
<dbReference type="GO" id="GO:0008703">
    <property type="term" value="F:5-amino-6-(5-phosphoribosylamino)uracil reductase activity"/>
    <property type="evidence" value="ECO:0007669"/>
    <property type="project" value="InterPro"/>
</dbReference>
<evidence type="ECO:0000259" key="1">
    <source>
        <dbReference type="Pfam" id="PF01872"/>
    </source>
</evidence>
<dbReference type="GO" id="GO:0009231">
    <property type="term" value="P:riboflavin biosynthetic process"/>
    <property type="evidence" value="ECO:0007669"/>
    <property type="project" value="InterPro"/>
</dbReference>
<dbReference type="InterPro" id="IPR002734">
    <property type="entry name" value="RibDG_C"/>
</dbReference>
<dbReference type="RefSeq" id="WP_149430895.1">
    <property type="nucleotide sequence ID" value="NZ_VLNY01000006.1"/>
</dbReference>
<dbReference type="PANTHER" id="PTHR38011:SF2">
    <property type="entry name" value="BIFUNCTIONAL DEAMINASE-REDUCTASE DOMAIN PROTEIN"/>
    <property type="match status" value="1"/>
</dbReference>
<evidence type="ECO:0000313" key="2">
    <source>
        <dbReference type="EMBL" id="KAA0022134.1"/>
    </source>
</evidence>
<evidence type="ECO:0000313" key="3">
    <source>
        <dbReference type="Proteomes" id="UP000322244"/>
    </source>
</evidence>
<comment type="caution">
    <text evidence="2">The sequence shown here is derived from an EMBL/GenBank/DDBJ whole genome shotgun (WGS) entry which is preliminary data.</text>
</comment>
<dbReference type="Gene3D" id="3.40.430.10">
    <property type="entry name" value="Dihydrofolate Reductase, subunit A"/>
    <property type="match status" value="1"/>
</dbReference>
<dbReference type="Pfam" id="PF01872">
    <property type="entry name" value="RibD_C"/>
    <property type="match status" value="1"/>
</dbReference>
<dbReference type="SUPFAM" id="SSF53597">
    <property type="entry name" value="Dihydrofolate reductase-like"/>
    <property type="match status" value="1"/>
</dbReference>
<sequence length="194" mass="20585">MATLSVVNSMTLDGVIQAPAQADEDPSNGFTHGGWAAPYADTKMMEAMGAGVAGDGVLLIGRRTYDDFAAAWPKAPADNPFTKAMHDYRKYVVSSTLTEPLEWHNSTLLAGDAIGAVARLKDQLSGNITILGSGTLIRSLLPHNLIDTLTLLIHPLVLGAGIRMFDDDSFARLNLTKSTITDTGVVIATYEPAA</sequence>
<dbReference type="EMBL" id="VLNY01000006">
    <property type="protein sequence ID" value="KAA0022134.1"/>
    <property type="molecule type" value="Genomic_DNA"/>
</dbReference>
<gene>
    <name evidence="2" type="ORF">FOY51_14105</name>
</gene>
<dbReference type="InterPro" id="IPR024072">
    <property type="entry name" value="DHFR-like_dom_sf"/>
</dbReference>
<dbReference type="Proteomes" id="UP000322244">
    <property type="component" value="Unassembled WGS sequence"/>
</dbReference>
<dbReference type="InterPro" id="IPR050765">
    <property type="entry name" value="Riboflavin_Biosynth_HTPR"/>
</dbReference>
<dbReference type="OrthoDB" id="7342392at2"/>
<name>A0A5A7S9H7_9NOCA</name>
<accession>A0A5A7S9H7</accession>
<protein>
    <submittedName>
        <fullName evidence="2">Dihydrofolate reductase</fullName>
    </submittedName>
</protein>
<feature type="domain" description="Bacterial bifunctional deaminase-reductase C-terminal" evidence="1">
    <location>
        <begin position="5"/>
        <end position="186"/>
    </location>
</feature>
<reference evidence="2 3" key="1">
    <citation type="submission" date="2019-07" db="EMBL/GenBank/DDBJ databases">
        <title>Rhodococcus cavernicolus sp. nov., isolated from a cave.</title>
        <authorList>
            <person name="Lee S.D."/>
        </authorList>
    </citation>
    <scope>NUCLEOTIDE SEQUENCE [LARGE SCALE GENOMIC DNA]</scope>
    <source>
        <strain evidence="2 3">C1-24</strain>
    </source>
</reference>
<dbReference type="PANTHER" id="PTHR38011">
    <property type="entry name" value="DIHYDROFOLATE REDUCTASE FAMILY PROTEIN (AFU_ORTHOLOGUE AFUA_8G06820)"/>
    <property type="match status" value="1"/>
</dbReference>
<dbReference type="AlphaFoldDB" id="A0A5A7S9H7"/>
<organism evidence="2 3">
    <name type="scientific">Antrihabitans cavernicola</name>
    <dbReference type="NCBI Taxonomy" id="2495913"/>
    <lineage>
        <taxon>Bacteria</taxon>
        <taxon>Bacillati</taxon>
        <taxon>Actinomycetota</taxon>
        <taxon>Actinomycetes</taxon>
        <taxon>Mycobacteriales</taxon>
        <taxon>Nocardiaceae</taxon>
        <taxon>Antrihabitans</taxon>
    </lineage>
</organism>
<proteinExistence type="predicted"/>